<gene>
    <name evidence="1" type="ORF">EDS130_LOCUS24389</name>
</gene>
<sequence length="93" mass="10076">MTQHLQVIHCDGLTVNNLCSTNETRIQATNSTIHMTKSRCPLVANITATDSAIVYVCATKAINAIVSQNAIVYYKGSLNHTQTSSGGQLLEWP</sequence>
<dbReference type="OrthoDB" id="10210138at2759"/>
<dbReference type="EMBL" id="CAJNOJ010000138">
    <property type="protein sequence ID" value="CAF1183598.1"/>
    <property type="molecule type" value="Genomic_DNA"/>
</dbReference>
<evidence type="ECO:0000313" key="1">
    <source>
        <dbReference type="EMBL" id="CAF1183598.1"/>
    </source>
</evidence>
<accession>A0A814V628</accession>
<dbReference type="Proteomes" id="UP000663852">
    <property type="component" value="Unassembled WGS sequence"/>
</dbReference>
<evidence type="ECO:0000313" key="2">
    <source>
        <dbReference type="Proteomes" id="UP000663852"/>
    </source>
</evidence>
<name>A0A814V628_ADIRI</name>
<dbReference type="AlphaFoldDB" id="A0A814V628"/>
<protein>
    <submittedName>
        <fullName evidence="1">Uncharacterized protein</fullName>
    </submittedName>
</protein>
<proteinExistence type="predicted"/>
<organism evidence="1 2">
    <name type="scientific">Adineta ricciae</name>
    <name type="common">Rotifer</name>
    <dbReference type="NCBI Taxonomy" id="249248"/>
    <lineage>
        <taxon>Eukaryota</taxon>
        <taxon>Metazoa</taxon>
        <taxon>Spiralia</taxon>
        <taxon>Gnathifera</taxon>
        <taxon>Rotifera</taxon>
        <taxon>Eurotatoria</taxon>
        <taxon>Bdelloidea</taxon>
        <taxon>Adinetida</taxon>
        <taxon>Adinetidae</taxon>
        <taxon>Adineta</taxon>
    </lineage>
</organism>
<comment type="caution">
    <text evidence="1">The sequence shown here is derived from an EMBL/GenBank/DDBJ whole genome shotgun (WGS) entry which is preliminary data.</text>
</comment>
<reference evidence="1" key="1">
    <citation type="submission" date="2021-02" db="EMBL/GenBank/DDBJ databases">
        <authorList>
            <person name="Nowell W R."/>
        </authorList>
    </citation>
    <scope>NUCLEOTIDE SEQUENCE</scope>
</reference>